<dbReference type="Proteomes" id="UP000319462">
    <property type="component" value="Chromosome 18"/>
</dbReference>
<dbReference type="Pfam" id="PF00410">
    <property type="entry name" value="Ribosomal_S8"/>
    <property type="match status" value="1"/>
</dbReference>
<dbReference type="AlphaFoldDB" id="A0A3P3Z3I7"/>
<reference evidence="4 5" key="1">
    <citation type="submission" date="2018-09" db="EMBL/GenBank/DDBJ databases">
        <authorList>
            <person name="Peiro R."/>
            <person name="Begona"/>
            <person name="Cbmso G."/>
            <person name="Lopez M."/>
            <person name="Gonzalez S."/>
        </authorList>
    </citation>
    <scope>NUCLEOTIDE SEQUENCE [LARGE SCALE GENOMIC DNA]</scope>
</reference>
<dbReference type="Gene3D" id="3.30.1370.30">
    <property type="match status" value="1"/>
</dbReference>
<evidence type="ECO:0000313" key="5">
    <source>
        <dbReference type="Proteomes" id="UP000319462"/>
    </source>
</evidence>
<protein>
    <submittedName>
        <fullName evidence="4">Ribosomal_protein_S8</fullName>
    </submittedName>
</protein>
<organism evidence="4 5">
    <name type="scientific">Leishmania braziliensis MHOM/BR/75/M2904</name>
    <dbReference type="NCBI Taxonomy" id="420245"/>
    <lineage>
        <taxon>Eukaryota</taxon>
        <taxon>Discoba</taxon>
        <taxon>Euglenozoa</taxon>
        <taxon>Kinetoplastea</taxon>
        <taxon>Metakinetoplastina</taxon>
        <taxon>Trypanosomatida</taxon>
        <taxon>Trypanosomatidae</taxon>
        <taxon>Leishmaniinae</taxon>
        <taxon>Leishmania</taxon>
        <taxon>Leishmania braziliensis species complex</taxon>
    </lineage>
</organism>
<evidence type="ECO:0000256" key="1">
    <source>
        <dbReference type="ARBA" id="ARBA00006471"/>
    </source>
</evidence>
<proteinExistence type="inferred from homology"/>
<keyword evidence="2" id="KW-0689">Ribosomal protein</keyword>
<dbReference type="GO" id="GO:1990904">
    <property type="term" value="C:ribonucleoprotein complex"/>
    <property type="evidence" value="ECO:0007669"/>
    <property type="project" value="UniProtKB-KW"/>
</dbReference>
<sequence length="467" mass="51509">MWGRGKAARERNYRNGKMCGIAIVRAHQLAHAFSLSLSLAMSATLLMSPLPPSITPFSNSIALTVSPPLRLSPSYRFPHPLPSPSRVAHRGMGWRAAVASQSVRPTVFKHARSHLLKTCVAVACVSRSACVGACVVFCPASPFFTPLVVAPARGMLLHSATRFARVYGGGATSAFAPGSSCSSTASAGADLSTAASTIHPSSRSIRAKALLGRKARQGTLFAIANDVSMSEQRIRQQLNALLADERDPLAEARRQNAAGSAALSGRPLPQRRLVNLPGVERVRDLPADPITRLFFQHQGDHALYYGTYDQPSQLDEDRVQLEKREPKDWTFNVITPMYDFCHRLREASEQRKRFVIVPSTIETRGCAKVLLDHGLVAGFRDFNNDRAFAVELKYFQNEPTINVVEPCSYDGKTEFEWSPKMMRRLLNTHGIHNRLIIYICRTADNRIIDHIQAVKECIGGRGLMMAH</sequence>
<dbReference type="GO" id="GO:0006412">
    <property type="term" value="P:translation"/>
    <property type="evidence" value="ECO:0007669"/>
    <property type="project" value="InterPro"/>
</dbReference>
<accession>A0A3P3Z3I7</accession>
<evidence type="ECO:0000256" key="2">
    <source>
        <dbReference type="ARBA" id="ARBA00022980"/>
    </source>
</evidence>
<keyword evidence="3" id="KW-0687">Ribonucleoprotein</keyword>
<dbReference type="PANTHER" id="PTHR11758">
    <property type="entry name" value="40S RIBOSOMAL PROTEIN S15A"/>
    <property type="match status" value="1"/>
</dbReference>
<dbReference type="GO" id="GO:0003735">
    <property type="term" value="F:structural constituent of ribosome"/>
    <property type="evidence" value="ECO:0007669"/>
    <property type="project" value="InterPro"/>
</dbReference>
<gene>
    <name evidence="4" type="ORF">LBRM2904_18.0810</name>
</gene>
<dbReference type="InterPro" id="IPR000630">
    <property type="entry name" value="Ribosomal_uS8"/>
</dbReference>
<dbReference type="SUPFAM" id="SSF56047">
    <property type="entry name" value="Ribosomal protein S8"/>
    <property type="match status" value="1"/>
</dbReference>
<dbReference type="InterPro" id="IPR035987">
    <property type="entry name" value="Ribosomal_uS8_sf"/>
</dbReference>
<name>A0A3P3Z3I7_LEIBR</name>
<evidence type="ECO:0000313" key="4">
    <source>
        <dbReference type="EMBL" id="SYZ64710.1"/>
    </source>
</evidence>
<dbReference type="GO" id="GO:0005840">
    <property type="term" value="C:ribosome"/>
    <property type="evidence" value="ECO:0007669"/>
    <property type="project" value="UniProtKB-KW"/>
</dbReference>
<comment type="similarity">
    <text evidence="1">Belongs to the universal ribosomal protein uS8 family.</text>
</comment>
<dbReference type="EMBL" id="LS997617">
    <property type="protein sequence ID" value="SYZ64710.1"/>
    <property type="molecule type" value="Genomic_DNA"/>
</dbReference>
<evidence type="ECO:0000256" key="3">
    <source>
        <dbReference type="ARBA" id="ARBA00023274"/>
    </source>
</evidence>